<evidence type="ECO:0000313" key="2">
    <source>
        <dbReference type="Proteomes" id="UP001141806"/>
    </source>
</evidence>
<name>A0A9Q0GSI2_9MAGN</name>
<evidence type="ECO:0000313" key="1">
    <source>
        <dbReference type="EMBL" id="KAJ4952271.1"/>
    </source>
</evidence>
<protein>
    <submittedName>
        <fullName evidence="1">Uncharacterized protein</fullName>
    </submittedName>
</protein>
<dbReference type="OrthoDB" id="1431934at2759"/>
<organism evidence="1 2">
    <name type="scientific">Protea cynaroides</name>
    <dbReference type="NCBI Taxonomy" id="273540"/>
    <lineage>
        <taxon>Eukaryota</taxon>
        <taxon>Viridiplantae</taxon>
        <taxon>Streptophyta</taxon>
        <taxon>Embryophyta</taxon>
        <taxon>Tracheophyta</taxon>
        <taxon>Spermatophyta</taxon>
        <taxon>Magnoliopsida</taxon>
        <taxon>Proteales</taxon>
        <taxon>Proteaceae</taxon>
        <taxon>Protea</taxon>
    </lineage>
</organism>
<keyword evidence="2" id="KW-1185">Reference proteome</keyword>
<sequence length="99" mass="11089">MVCSNCGQFFCYNCNEAIDGYDYFSDGTCKLFPPEALIECEQAMNEQEVVAHDQAQFFADHRHRCPNCGQMNAELGNNNHIMLVLPNALLLLVPEACPT</sequence>
<gene>
    <name evidence="1" type="ORF">NE237_029103</name>
</gene>
<accession>A0A9Q0GSI2</accession>
<dbReference type="Proteomes" id="UP001141806">
    <property type="component" value="Unassembled WGS sequence"/>
</dbReference>
<dbReference type="AlphaFoldDB" id="A0A9Q0GSI2"/>
<reference evidence="1" key="1">
    <citation type="journal article" date="2023" name="Plant J.">
        <title>The genome of the king protea, Protea cynaroides.</title>
        <authorList>
            <person name="Chang J."/>
            <person name="Duong T.A."/>
            <person name="Schoeman C."/>
            <person name="Ma X."/>
            <person name="Roodt D."/>
            <person name="Barker N."/>
            <person name="Li Z."/>
            <person name="Van de Peer Y."/>
            <person name="Mizrachi E."/>
        </authorList>
    </citation>
    <scope>NUCLEOTIDE SEQUENCE</scope>
    <source>
        <tissue evidence="1">Young leaves</tissue>
    </source>
</reference>
<comment type="caution">
    <text evidence="1">The sequence shown here is derived from an EMBL/GenBank/DDBJ whole genome shotgun (WGS) entry which is preliminary data.</text>
</comment>
<dbReference type="EMBL" id="JAMYWD010000012">
    <property type="protein sequence ID" value="KAJ4952271.1"/>
    <property type="molecule type" value="Genomic_DNA"/>
</dbReference>
<proteinExistence type="predicted"/>